<comment type="caution">
    <text evidence="6">The sequence shown here is derived from an EMBL/GenBank/DDBJ whole genome shotgun (WGS) entry which is preliminary data.</text>
</comment>
<dbReference type="KEGG" id="qsa:O6P43_021441"/>
<keyword evidence="3" id="KW-0560">Oxidoreductase</keyword>
<evidence type="ECO:0000256" key="4">
    <source>
        <dbReference type="ARBA" id="ARBA00023004"/>
    </source>
</evidence>
<dbReference type="Pfam" id="PF03171">
    <property type="entry name" value="2OG-FeII_Oxy"/>
    <property type="match status" value="1"/>
</dbReference>
<dbReference type="GO" id="GO:0016491">
    <property type="term" value="F:oxidoreductase activity"/>
    <property type="evidence" value="ECO:0007669"/>
    <property type="project" value="UniProtKB-KW"/>
</dbReference>
<name>A0AAD7LC83_QUISA</name>
<gene>
    <name evidence="6" type="ORF">O6P43_021441</name>
</gene>
<organism evidence="6 7">
    <name type="scientific">Quillaja saponaria</name>
    <name type="common">Soap bark tree</name>
    <dbReference type="NCBI Taxonomy" id="32244"/>
    <lineage>
        <taxon>Eukaryota</taxon>
        <taxon>Viridiplantae</taxon>
        <taxon>Streptophyta</taxon>
        <taxon>Embryophyta</taxon>
        <taxon>Tracheophyta</taxon>
        <taxon>Spermatophyta</taxon>
        <taxon>Magnoliopsida</taxon>
        <taxon>eudicotyledons</taxon>
        <taxon>Gunneridae</taxon>
        <taxon>Pentapetalae</taxon>
        <taxon>rosids</taxon>
        <taxon>fabids</taxon>
        <taxon>Fabales</taxon>
        <taxon>Quillajaceae</taxon>
        <taxon>Quillaja</taxon>
    </lineage>
</organism>
<comment type="similarity">
    <text evidence="1">Belongs to the iron/ascorbate-dependent oxidoreductase family.</text>
</comment>
<dbReference type="AlphaFoldDB" id="A0AAD7LC83"/>
<dbReference type="Proteomes" id="UP001163823">
    <property type="component" value="Chromosome 9"/>
</dbReference>
<evidence type="ECO:0000259" key="5">
    <source>
        <dbReference type="Pfam" id="PF03171"/>
    </source>
</evidence>
<dbReference type="PANTHER" id="PTHR10209:SF429">
    <property type="entry name" value="1-AMINOCYCLOPROPANE-1-CARBOXYLATE OXIDASE HOMOLOG 1-LIKE"/>
    <property type="match status" value="1"/>
</dbReference>
<keyword evidence="7" id="KW-1185">Reference proteome</keyword>
<dbReference type="EMBL" id="JARAOO010000009">
    <property type="protein sequence ID" value="KAJ7954736.1"/>
    <property type="molecule type" value="Genomic_DNA"/>
</dbReference>
<evidence type="ECO:0000256" key="2">
    <source>
        <dbReference type="ARBA" id="ARBA00022723"/>
    </source>
</evidence>
<proteinExistence type="inferred from homology"/>
<keyword evidence="2" id="KW-0479">Metal-binding</keyword>
<keyword evidence="4" id="KW-0408">Iron</keyword>
<feature type="domain" description="Isopenicillin N synthase-like Fe(2+) 2OG dioxygenase" evidence="5">
    <location>
        <begin position="181"/>
        <end position="230"/>
    </location>
</feature>
<reference evidence="6" key="1">
    <citation type="journal article" date="2023" name="Science">
        <title>Elucidation of the pathway for biosynthesis of saponin adjuvants from the soapbark tree.</title>
        <authorList>
            <person name="Reed J."/>
            <person name="Orme A."/>
            <person name="El-Demerdash A."/>
            <person name="Owen C."/>
            <person name="Martin L.B.B."/>
            <person name="Misra R.C."/>
            <person name="Kikuchi S."/>
            <person name="Rejzek M."/>
            <person name="Martin A.C."/>
            <person name="Harkess A."/>
            <person name="Leebens-Mack J."/>
            <person name="Louveau T."/>
            <person name="Stephenson M.J."/>
            <person name="Osbourn A."/>
        </authorList>
    </citation>
    <scope>NUCLEOTIDE SEQUENCE</scope>
    <source>
        <strain evidence="6">S10</strain>
    </source>
</reference>
<dbReference type="InterPro" id="IPR044861">
    <property type="entry name" value="IPNS-like_FE2OG_OXY"/>
</dbReference>
<dbReference type="SUPFAM" id="SSF51197">
    <property type="entry name" value="Clavaminate synthase-like"/>
    <property type="match status" value="1"/>
</dbReference>
<dbReference type="GO" id="GO:0046872">
    <property type="term" value="F:metal ion binding"/>
    <property type="evidence" value="ECO:0007669"/>
    <property type="project" value="UniProtKB-KW"/>
</dbReference>
<sequence length="233" mass="25738">MDGSGNGVLSSENNHSGYDRAKELKAFDDTKAGVKGLVDAGIVKLPKIFIRPQAELARDLIFSCNNNNNWQVPVIDLGGIRSTSTTDNQHKKIVDEIRIAAEWGLFQAANWMDTLAIRMVDSNDTDLELLPPALRVANIAYIKHVKEPGEKLFEILSEALGLKPDHLRAMGFTKGYSFAGQYYPPCPEPELALGISKHSDPTFLTILLQDQMGGLQIHHEDTWVDVYPILGAL</sequence>
<evidence type="ECO:0000256" key="1">
    <source>
        <dbReference type="ARBA" id="ARBA00008056"/>
    </source>
</evidence>
<dbReference type="InterPro" id="IPR027443">
    <property type="entry name" value="IPNS-like_sf"/>
</dbReference>
<evidence type="ECO:0000256" key="3">
    <source>
        <dbReference type="ARBA" id="ARBA00023002"/>
    </source>
</evidence>
<accession>A0AAD7LC83</accession>
<evidence type="ECO:0000313" key="6">
    <source>
        <dbReference type="EMBL" id="KAJ7954736.1"/>
    </source>
</evidence>
<dbReference type="Gene3D" id="2.60.120.330">
    <property type="entry name" value="B-lactam Antibiotic, Isopenicillin N Synthase, Chain"/>
    <property type="match status" value="2"/>
</dbReference>
<protein>
    <submittedName>
        <fullName evidence="6">1-aminocyclopropane-1-carboxylate oxidase</fullName>
    </submittedName>
</protein>
<evidence type="ECO:0000313" key="7">
    <source>
        <dbReference type="Proteomes" id="UP001163823"/>
    </source>
</evidence>
<dbReference type="PANTHER" id="PTHR10209">
    <property type="entry name" value="OXIDOREDUCTASE, 2OG-FE II OXYGENASE FAMILY PROTEIN"/>
    <property type="match status" value="1"/>
</dbReference>